<dbReference type="PANTHER" id="PTHR33962">
    <property type="entry name" value="RECQ-MEDIATED GENOME INSTABILITY PROTEIN 2 RMI2"/>
    <property type="match status" value="1"/>
</dbReference>
<dbReference type="AlphaFoldDB" id="A0A4Y2DVH0"/>
<dbReference type="GO" id="GO:0043007">
    <property type="term" value="P:maintenance of rDNA"/>
    <property type="evidence" value="ECO:0007669"/>
    <property type="project" value="TreeGrafter"/>
</dbReference>
<dbReference type="Gene3D" id="2.40.50.140">
    <property type="entry name" value="Nucleic acid-binding proteins"/>
    <property type="match status" value="1"/>
</dbReference>
<dbReference type="GO" id="GO:2000042">
    <property type="term" value="P:negative regulation of double-strand break repair via homologous recombination"/>
    <property type="evidence" value="ECO:0007669"/>
    <property type="project" value="TreeGrafter"/>
</dbReference>
<organism evidence="1 2">
    <name type="scientific">Araneus ventricosus</name>
    <name type="common">Orbweaver spider</name>
    <name type="synonym">Epeira ventricosa</name>
    <dbReference type="NCBI Taxonomy" id="182803"/>
    <lineage>
        <taxon>Eukaryota</taxon>
        <taxon>Metazoa</taxon>
        <taxon>Ecdysozoa</taxon>
        <taxon>Arthropoda</taxon>
        <taxon>Chelicerata</taxon>
        <taxon>Arachnida</taxon>
        <taxon>Araneae</taxon>
        <taxon>Araneomorphae</taxon>
        <taxon>Entelegynae</taxon>
        <taxon>Araneoidea</taxon>
        <taxon>Araneidae</taxon>
        <taxon>Araneus</taxon>
    </lineage>
</organism>
<dbReference type="GO" id="GO:0005829">
    <property type="term" value="C:cytosol"/>
    <property type="evidence" value="ECO:0007669"/>
    <property type="project" value="TreeGrafter"/>
</dbReference>
<dbReference type="Proteomes" id="UP000499080">
    <property type="component" value="Unassembled WGS sequence"/>
</dbReference>
<dbReference type="GO" id="GO:0016607">
    <property type="term" value="C:nuclear speck"/>
    <property type="evidence" value="ECO:0007669"/>
    <property type="project" value="TreeGrafter"/>
</dbReference>
<dbReference type="InterPro" id="IPR012340">
    <property type="entry name" value="NA-bd_OB-fold"/>
</dbReference>
<dbReference type="OrthoDB" id="10024265at2759"/>
<protein>
    <recommendedName>
        <fullName evidence="3">RecQ-mediated genome instability protein 2</fullName>
    </recommendedName>
</protein>
<dbReference type="PANTHER" id="PTHR33962:SF1">
    <property type="entry name" value="RECQ-MEDIATED GENOME INSTABILITY PROTEIN 2"/>
    <property type="match status" value="1"/>
</dbReference>
<evidence type="ECO:0000313" key="1">
    <source>
        <dbReference type="EMBL" id="GBM19808.1"/>
    </source>
</evidence>
<dbReference type="GO" id="GO:0033045">
    <property type="term" value="P:regulation of sister chromatid segregation"/>
    <property type="evidence" value="ECO:0007669"/>
    <property type="project" value="TreeGrafter"/>
</dbReference>
<evidence type="ECO:0000313" key="2">
    <source>
        <dbReference type="Proteomes" id="UP000499080"/>
    </source>
</evidence>
<reference evidence="1 2" key="1">
    <citation type="journal article" date="2019" name="Sci. Rep.">
        <title>Orb-weaving spider Araneus ventricosus genome elucidates the spidroin gene catalogue.</title>
        <authorList>
            <person name="Kono N."/>
            <person name="Nakamura H."/>
            <person name="Ohtoshi R."/>
            <person name="Moran D.A.P."/>
            <person name="Shinohara A."/>
            <person name="Yoshida Y."/>
            <person name="Fujiwara M."/>
            <person name="Mori M."/>
            <person name="Tomita M."/>
            <person name="Arakawa K."/>
        </authorList>
    </citation>
    <scope>NUCLEOTIDE SEQUENCE [LARGE SCALE GENOMIC DNA]</scope>
</reference>
<dbReference type="InterPro" id="IPR032245">
    <property type="entry name" value="RMI2"/>
</dbReference>
<keyword evidence="2" id="KW-1185">Reference proteome</keyword>
<dbReference type="GO" id="GO:0006281">
    <property type="term" value="P:DNA repair"/>
    <property type="evidence" value="ECO:0007669"/>
    <property type="project" value="TreeGrafter"/>
</dbReference>
<dbReference type="Pfam" id="PF16100">
    <property type="entry name" value="RMI2"/>
    <property type="match status" value="1"/>
</dbReference>
<comment type="caution">
    <text evidence="1">The sequence shown here is derived from an EMBL/GenBank/DDBJ whole genome shotgun (WGS) entry which is preliminary data.</text>
</comment>
<dbReference type="EMBL" id="BGPR01000430">
    <property type="protein sequence ID" value="GBM19808.1"/>
    <property type="molecule type" value="Genomic_DNA"/>
</dbReference>
<proteinExistence type="predicted"/>
<name>A0A4Y2DVH0_ARAVE</name>
<evidence type="ECO:0008006" key="3">
    <source>
        <dbReference type="Google" id="ProtNLM"/>
    </source>
</evidence>
<sequence length="139" mass="15660">MSLCEKPARKLFINHCAKLKQVESNHQKNYRSWTLSYKNKTFPVELIWIQGSIVKVLKSEDSFVIGDSTGTATIVSASKAPGYGSWITNDQYAMVVGEVLSTETNIGIRALKLTMLSDLNPEALWKLEVQDFWDFLAKS</sequence>
<accession>A0A4Y2DVH0</accession>
<gene>
    <name evidence="1" type="ORF">AVEN_208676_1</name>
</gene>